<reference evidence="11 12" key="1">
    <citation type="journal article" date="2020" name="Front. Microbiol.">
        <title>Single-cell genomics of novel Actinobacteria with the Wood-Ljungdahl pathway discovered in a serpentinizing system.</title>
        <authorList>
            <person name="Merino N."/>
            <person name="Kawai M."/>
            <person name="Boyd E.S."/>
            <person name="Colman D.R."/>
            <person name="McGlynn S.E."/>
            <person name="Nealson K.H."/>
            <person name="Kurokawa K."/>
            <person name="Hongoh Y."/>
        </authorList>
    </citation>
    <scope>NUCLEOTIDE SEQUENCE [LARGE SCALE GENOMIC DNA]</scope>
    <source>
        <strain evidence="11 12">S25</strain>
    </source>
</reference>
<evidence type="ECO:0000313" key="11">
    <source>
        <dbReference type="EMBL" id="GFP24828.1"/>
    </source>
</evidence>
<comment type="pathway">
    <text evidence="9">Protein modification; lipoprotein biosynthesis (signal peptide cleavage).</text>
</comment>
<evidence type="ECO:0000256" key="7">
    <source>
        <dbReference type="ARBA" id="ARBA00022989"/>
    </source>
</evidence>
<evidence type="ECO:0000256" key="3">
    <source>
        <dbReference type="ARBA" id="ARBA00022670"/>
    </source>
</evidence>
<keyword evidence="7 9" id="KW-1133">Transmembrane helix</keyword>
<organism evidence="11 12">
    <name type="scientific">Candidatus Hakubella thermalkaliphila</name>
    <dbReference type="NCBI Taxonomy" id="2754717"/>
    <lineage>
        <taxon>Bacteria</taxon>
        <taxon>Bacillati</taxon>
        <taxon>Actinomycetota</taxon>
        <taxon>Actinomycetota incertae sedis</taxon>
        <taxon>Candidatus Hakubellales</taxon>
        <taxon>Candidatus Hakubellaceae</taxon>
        <taxon>Candidatus Hakubella</taxon>
    </lineage>
</organism>
<dbReference type="AlphaFoldDB" id="A0A6V8NX45"/>
<dbReference type="PANTHER" id="PTHR33695">
    <property type="entry name" value="LIPOPROTEIN SIGNAL PEPTIDASE"/>
    <property type="match status" value="1"/>
</dbReference>
<evidence type="ECO:0000256" key="10">
    <source>
        <dbReference type="RuleBase" id="RU004181"/>
    </source>
</evidence>
<gene>
    <name evidence="9" type="primary">lspA</name>
    <name evidence="11" type="ORF">HKBW3S25_00266</name>
</gene>
<evidence type="ECO:0000256" key="1">
    <source>
        <dbReference type="ARBA" id="ARBA00006139"/>
    </source>
</evidence>
<dbReference type="EMBL" id="BLRX01000017">
    <property type="protein sequence ID" value="GFP24828.1"/>
    <property type="molecule type" value="Genomic_DNA"/>
</dbReference>
<dbReference type="GO" id="GO:0004190">
    <property type="term" value="F:aspartic-type endopeptidase activity"/>
    <property type="evidence" value="ECO:0007669"/>
    <property type="project" value="UniProtKB-UniRule"/>
</dbReference>
<evidence type="ECO:0000256" key="5">
    <source>
        <dbReference type="ARBA" id="ARBA00022750"/>
    </source>
</evidence>
<comment type="function">
    <text evidence="9">This protein specifically catalyzes the removal of signal peptides from prolipoproteins.</text>
</comment>
<sequence>MIMFALALLVVLLDQLTKYLINGNLPLGDSLPLIPGVLHITHVDNPGAAFGLFQNQRLLLIIVSLVAIAFILLFHRRSGSESIWVPFGLGLVLGGAIGNLIARIIHGKVTDFIDFRIWPVFNLADASVVIGLTLLAYCLLIGKGKGWGTRRSGEAE</sequence>
<feature type="transmembrane region" description="Helical" evidence="9">
    <location>
        <begin position="58"/>
        <end position="75"/>
    </location>
</feature>
<feature type="active site" evidence="9">
    <location>
        <position position="111"/>
    </location>
</feature>
<dbReference type="Pfam" id="PF01252">
    <property type="entry name" value="Peptidase_A8"/>
    <property type="match status" value="1"/>
</dbReference>
<comment type="subcellular location">
    <subcellularLocation>
        <location evidence="9">Cell membrane</location>
        <topology evidence="9">Multi-pass membrane protein</topology>
    </subcellularLocation>
</comment>
<dbReference type="NCBIfam" id="TIGR00077">
    <property type="entry name" value="lspA"/>
    <property type="match status" value="1"/>
</dbReference>
<dbReference type="HAMAP" id="MF_00161">
    <property type="entry name" value="LspA"/>
    <property type="match status" value="1"/>
</dbReference>
<feature type="transmembrane region" description="Helical" evidence="9">
    <location>
        <begin position="117"/>
        <end position="142"/>
    </location>
</feature>
<feature type="active site" evidence="9">
    <location>
        <position position="125"/>
    </location>
</feature>
<dbReference type="PANTHER" id="PTHR33695:SF1">
    <property type="entry name" value="LIPOPROTEIN SIGNAL PEPTIDASE"/>
    <property type="match status" value="1"/>
</dbReference>
<comment type="caution">
    <text evidence="11">The sequence shown here is derived from an EMBL/GenBank/DDBJ whole genome shotgun (WGS) entry which is preliminary data.</text>
</comment>
<keyword evidence="8 9" id="KW-0472">Membrane</keyword>
<comment type="similarity">
    <text evidence="1 9 10">Belongs to the peptidase A8 family.</text>
</comment>
<dbReference type="GO" id="GO:0005886">
    <property type="term" value="C:plasma membrane"/>
    <property type="evidence" value="ECO:0007669"/>
    <property type="project" value="UniProtKB-SubCell"/>
</dbReference>
<dbReference type="InterPro" id="IPR001872">
    <property type="entry name" value="Peptidase_A8"/>
</dbReference>
<comment type="caution">
    <text evidence="9">Lacks conserved residue(s) required for the propagation of feature annotation.</text>
</comment>
<comment type="catalytic activity">
    <reaction evidence="9">
        <text>Release of signal peptides from bacterial membrane prolipoproteins. Hydrolyzes -Xaa-Yaa-Zaa-|-(S,diacylglyceryl)Cys-, in which Xaa is hydrophobic (preferably Leu), and Yaa (Ala or Ser) and Zaa (Gly or Ala) have small, neutral side chains.</text>
        <dbReference type="EC" id="3.4.23.36"/>
    </reaction>
</comment>
<evidence type="ECO:0000256" key="9">
    <source>
        <dbReference type="HAMAP-Rule" id="MF_00161"/>
    </source>
</evidence>
<name>A0A6V8NX45_9ACTN</name>
<dbReference type="PRINTS" id="PR00781">
    <property type="entry name" value="LIPOSIGPTASE"/>
</dbReference>
<evidence type="ECO:0000256" key="6">
    <source>
        <dbReference type="ARBA" id="ARBA00022801"/>
    </source>
</evidence>
<evidence type="ECO:0000256" key="2">
    <source>
        <dbReference type="ARBA" id="ARBA00022475"/>
    </source>
</evidence>
<dbReference type="GO" id="GO:0006508">
    <property type="term" value="P:proteolysis"/>
    <property type="evidence" value="ECO:0007669"/>
    <property type="project" value="UniProtKB-KW"/>
</dbReference>
<evidence type="ECO:0000256" key="8">
    <source>
        <dbReference type="ARBA" id="ARBA00023136"/>
    </source>
</evidence>
<dbReference type="Proteomes" id="UP000543224">
    <property type="component" value="Unassembled WGS sequence"/>
</dbReference>
<keyword evidence="5 9" id="KW-0064">Aspartyl protease</keyword>
<keyword evidence="2 9" id="KW-1003">Cell membrane</keyword>
<dbReference type="EC" id="3.4.23.36" evidence="9"/>
<proteinExistence type="inferred from homology"/>
<keyword evidence="3 9" id="KW-0645">Protease</keyword>
<keyword evidence="6 9" id="KW-0378">Hydrolase</keyword>
<accession>A0A6V8NX45</accession>
<keyword evidence="4 9" id="KW-0812">Transmembrane</keyword>
<feature type="transmembrane region" description="Helical" evidence="9">
    <location>
        <begin position="82"/>
        <end position="105"/>
    </location>
</feature>
<dbReference type="UniPathway" id="UPA00665"/>
<evidence type="ECO:0000313" key="12">
    <source>
        <dbReference type="Proteomes" id="UP000543224"/>
    </source>
</evidence>
<evidence type="ECO:0000256" key="4">
    <source>
        <dbReference type="ARBA" id="ARBA00022692"/>
    </source>
</evidence>
<protein>
    <recommendedName>
        <fullName evidence="9">Lipoprotein signal peptidase</fullName>
        <ecNumber evidence="9">3.4.23.36</ecNumber>
    </recommendedName>
    <alternativeName>
        <fullName evidence="9">Prolipoprotein signal peptidase</fullName>
    </alternativeName>
    <alternativeName>
        <fullName evidence="9">Signal peptidase II</fullName>
        <shortName evidence="9">SPase II</shortName>
    </alternativeName>
</protein>